<dbReference type="EMBL" id="CM056814">
    <property type="protein sequence ID" value="KAJ8626210.1"/>
    <property type="molecule type" value="Genomic_DNA"/>
</dbReference>
<evidence type="ECO:0000313" key="2">
    <source>
        <dbReference type="Proteomes" id="UP001234297"/>
    </source>
</evidence>
<gene>
    <name evidence="1" type="ORF">MRB53_019517</name>
</gene>
<accession>A0ACC2KYV7</accession>
<proteinExistence type="predicted"/>
<sequence length="110" mass="11741">MTIEENAISLCAMGYSIQEISNMTNMFIACPQTSSGSIMLNLDLPSITIPNLKDEVVITRTVTTVDASKDAPYNANVKATSGVSVSVSPQSLSFNATTSELTFQVQFKVA</sequence>
<reference evidence="1 2" key="1">
    <citation type="journal article" date="2022" name="Hortic Res">
        <title>A haplotype resolved chromosomal level avocado genome allows analysis of novel avocado genes.</title>
        <authorList>
            <person name="Nath O."/>
            <person name="Fletcher S.J."/>
            <person name="Hayward A."/>
            <person name="Shaw L.M."/>
            <person name="Masouleh A.K."/>
            <person name="Furtado A."/>
            <person name="Henry R.J."/>
            <person name="Mitter N."/>
        </authorList>
    </citation>
    <scope>NUCLEOTIDE SEQUENCE [LARGE SCALE GENOMIC DNA]</scope>
    <source>
        <strain evidence="2">cv. Hass</strain>
    </source>
</reference>
<name>A0ACC2KYV7_PERAE</name>
<organism evidence="1 2">
    <name type="scientific">Persea americana</name>
    <name type="common">Avocado</name>
    <dbReference type="NCBI Taxonomy" id="3435"/>
    <lineage>
        <taxon>Eukaryota</taxon>
        <taxon>Viridiplantae</taxon>
        <taxon>Streptophyta</taxon>
        <taxon>Embryophyta</taxon>
        <taxon>Tracheophyta</taxon>
        <taxon>Spermatophyta</taxon>
        <taxon>Magnoliopsida</taxon>
        <taxon>Magnoliidae</taxon>
        <taxon>Laurales</taxon>
        <taxon>Lauraceae</taxon>
        <taxon>Persea</taxon>
    </lineage>
</organism>
<comment type="caution">
    <text evidence="1">The sequence shown here is derived from an EMBL/GenBank/DDBJ whole genome shotgun (WGS) entry which is preliminary data.</text>
</comment>
<keyword evidence="2" id="KW-1185">Reference proteome</keyword>
<evidence type="ECO:0000313" key="1">
    <source>
        <dbReference type="EMBL" id="KAJ8626210.1"/>
    </source>
</evidence>
<dbReference type="Proteomes" id="UP001234297">
    <property type="component" value="Chromosome 6"/>
</dbReference>
<protein>
    <submittedName>
        <fullName evidence="1">Uncharacterized protein</fullName>
    </submittedName>
</protein>